<dbReference type="RefSeq" id="WP_049747271.1">
    <property type="nucleotide sequence ID" value="NZ_CP012150.1"/>
</dbReference>
<keyword evidence="7 8" id="KW-0694">RNA-binding</keyword>
<dbReference type="PANTHER" id="PTHR11252">
    <property type="entry name" value="POLYRIBONUCLEOTIDE NUCLEOTIDYLTRANSFERASE"/>
    <property type="match status" value="1"/>
</dbReference>
<dbReference type="FunFam" id="3.30.230.70:FF:000002">
    <property type="entry name" value="Polyribonucleotide nucleotidyltransferase"/>
    <property type="match status" value="1"/>
</dbReference>
<dbReference type="InterPro" id="IPR027408">
    <property type="entry name" value="PNPase/RNase_PH_dom_sf"/>
</dbReference>
<evidence type="ECO:0000256" key="1">
    <source>
        <dbReference type="ARBA" id="ARBA00007404"/>
    </source>
</evidence>
<dbReference type="GO" id="GO:0005829">
    <property type="term" value="C:cytosol"/>
    <property type="evidence" value="ECO:0007669"/>
    <property type="project" value="TreeGrafter"/>
</dbReference>
<dbReference type="NCBIfam" id="TIGR03591">
    <property type="entry name" value="polynuc_phos"/>
    <property type="match status" value="1"/>
</dbReference>
<dbReference type="SUPFAM" id="SSF46915">
    <property type="entry name" value="Polynucleotide phosphorylase/guanosine pentaphosphate synthase (PNPase/GPSI), domain 3"/>
    <property type="match status" value="1"/>
</dbReference>
<dbReference type="SUPFAM" id="SSF54211">
    <property type="entry name" value="Ribosomal protein S5 domain 2-like"/>
    <property type="match status" value="2"/>
</dbReference>
<comment type="catalytic activity">
    <reaction evidence="8">
        <text>RNA(n+1) + phosphate = RNA(n) + a ribonucleoside 5'-diphosphate</text>
        <dbReference type="Rhea" id="RHEA:22096"/>
        <dbReference type="Rhea" id="RHEA-COMP:14527"/>
        <dbReference type="Rhea" id="RHEA-COMP:17342"/>
        <dbReference type="ChEBI" id="CHEBI:43474"/>
        <dbReference type="ChEBI" id="CHEBI:57930"/>
        <dbReference type="ChEBI" id="CHEBI:140395"/>
        <dbReference type="EC" id="2.7.7.8"/>
    </reaction>
</comment>
<dbReference type="Pfam" id="PF00575">
    <property type="entry name" value="S1"/>
    <property type="match status" value="1"/>
</dbReference>
<dbReference type="SUPFAM" id="SSF55666">
    <property type="entry name" value="Ribonuclease PH domain 2-like"/>
    <property type="match status" value="2"/>
</dbReference>
<dbReference type="CDD" id="cd04472">
    <property type="entry name" value="S1_PNPase"/>
    <property type="match status" value="1"/>
</dbReference>
<organism evidence="11 12">
    <name type="scientific">Mycolicibacterium goodii</name>
    <name type="common">Mycobacterium goodii</name>
    <dbReference type="NCBI Taxonomy" id="134601"/>
    <lineage>
        <taxon>Bacteria</taxon>
        <taxon>Bacillati</taxon>
        <taxon>Actinomycetota</taxon>
        <taxon>Actinomycetes</taxon>
        <taxon>Mycobacteriales</taxon>
        <taxon>Mycobacteriaceae</taxon>
        <taxon>Mycolicibacterium</taxon>
    </lineage>
</organism>
<evidence type="ECO:0000256" key="4">
    <source>
        <dbReference type="ARBA" id="ARBA00022695"/>
    </source>
</evidence>
<dbReference type="Proteomes" id="UP000062255">
    <property type="component" value="Chromosome"/>
</dbReference>
<dbReference type="PATRIC" id="fig|134601.6.peg.5425"/>
<comment type="subcellular location">
    <subcellularLocation>
        <location evidence="8">Cytoplasm</location>
    </subcellularLocation>
</comment>
<feature type="region of interest" description="Disordered" evidence="9">
    <location>
        <begin position="746"/>
        <end position="768"/>
    </location>
</feature>
<dbReference type="PROSITE" id="PS50126">
    <property type="entry name" value="S1"/>
    <property type="match status" value="1"/>
</dbReference>
<keyword evidence="4 8" id="KW-0548">Nucleotidyltransferase</keyword>
<evidence type="ECO:0000259" key="10">
    <source>
        <dbReference type="PROSITE" id="PS50126"/>
    </source>
</evidence>
<dbReference type="STRING" id="134601.AFA91_26260"/>
<dbReference type="InterPro" id="IPR015848">
    <property type="entry name" value="PNPase_PH_RNA-bd_bac/org-type"/>
</dbReference>
<dbReference type="AlphaFoldDB" id="A0A0K0XBQ9"/>
<comment type="similarity">
    <text evidence="1 8">Belongs to the polyribonucleotide nucleotidyltransferase family.</text>
</comment>
<feature type="binding site" evidence="8">
    <location>
        <position position="536"/>
    </location>
    <ligand>
        <name>Mg(2+)</name>
        <dbReference type="ChEBI" id="CHEBI:18420"/>
    </ligand>
</feature>
<comment type="cofactor">
    <cofactor evidence="8">
        <name>Mg(2+)</name>
        <dbReference type="ChEBI" id="CHEBI:18420"/>
    </cofactor>
</comment>
<evidence type="ECO:0000256" key="7">
    <source>
        <dbReference type="ARBA" id="ARBA00022884"/>
    </source>
</evidence>
<dbReference type="PROSITE" id="PS50084">
    <property type="entry name" value="KH_TYPE_1"/>
    <property type="match status" value="1"/>
</dbReference>
<dbReference type="InterPro" id="IPR020568">
    <property type="entry name" value="Ribosomal_Su5_D2-typ_SF"/>
</dbReference>
<dbReference type="InterPro" id="IPR036456">
    <property type="entry name" value="PNPase_PH_RNA-bd_sf"/>
</dbReference>
<keyword evidence="3 8" id="KW-0808">Transferase</keyword>
<sequence length="768" mass="81740">MSVVELEDGVFESTAVIDNGSFGTRTIRFETGRLAQQAAGSAVAYLDDETMLLSATTASKNPKDHFDFFPLTVDVEERMYAAGRIPGSFFRREGRPSTDAILTCRLIDRPLRPSFVDGLRNEIQVVVTVLSLDPNDLYDVLAINAASASTQLAGLPFSGPVGGTRIALINDPSVGTADGGQWVAFPTVEQLERAVFDMVVAGRVLEDGDVAIMMVEAEATENVVELIAGGAQAPTEAVVAEGLEAAKPFIKVLCAAQQELADRAAKPAGEYPVFPDYEEDVYYAVASVATDALSEALTIAGKTERNDRTDEIKVEVLERLAETYAGREKEIGAAFRSLTKKLVRQRILTDHFRIDGRGITDIRALSAEVAVIPRAHGSALFERGETQILGVTTLDMIKMAQQIDSLGPENTKRYMHHYNFPPYSTGETGRVGSPKRREIGHGALAERALVPVLPSIEEFPYAIRQVSEALGSNGSTSMGSVCASTLALLNAGVPLKAPVAGIAMGLVSDDIEVEAGDGKKTERRYVALTDILGAEDAFGDMDFKVAGTKDFVTALQLDTKLDGIPSQVLAGALSQAKDARLTILDVMAEAIDRPDEMSPYAPRITTIKVPVDKIGEVIGPKGKMINSITEETGAQISIEDDGTVFVGAADGLSAQAAIDKINAIANPQLPKVGERFLGTVVKTTDFGAFVSLLPGRDGLVHISKLGKGKRIAKVEDVVKVGDKLRVEIADIDNRGKISLVLVAEEAAESTEGAEKADKAAGDVAPAEA</sequence>
<evidence type="ECO:0000256" key="5">
    <source>
        <dbReference type="ARBA" id="ARBA00022723"/>
    </source>
</evidence>
<evidence type="ECO:0000256" key="2">
    <source>
        <dbReference type="ARBA" id="ARBA00022490"/>
    </source>
</evidence>
<dbReference type="GO" id="GO:0006396">
    <property type="term" value="P:RNA processing"/>
    <property type="evidence" value="ECO:0007669"/>
    <property type="project" value="InterPro"/>
</dbReference>
<dbReference type="PANTHER" id="PTHR11252:SF0">
    <property type="entry name" value="POLYRIBONUCLEOTIDE NUCLEOTIDYLTRANSFERASE 1, MITOCHONDRIAL"/>
    <property type="match status" value="1"/>
</dbReference>
<reference evidence="11 12" key="1">
    <citation type="submission" date="2015-07" db="EMBL/GenBank/DDBJ databases">
        <title>Complete genome sequence of Mycobacterium goodii X7B, a facultative thermophilic biodesulfurizing bacterium.</title>
        <authorList>
            <person name="Yu B."/>
            <person name="Li F."/>
            <person name="Xu P."/>
        </authorList>
    </citation>
    <scope>NUCLEOTIDE SEQUENCE [LARGE SCALE GENOMIC DNA]</scope>
    <source>
        <strain evidence="11 12">X7B</strain>
    </source>
</reference>
<dbReference type="FunFam" id="2.40.50.140:FF:000069">
    <property type="entry name" value="Polyribonucleotide nucleotidyltransferase"/>
    <property type="match status" value="1"/>
</dbReference>
<keyword evidence="5 8" id="KW-0479">Metal-binding</keyword>
<dbReference type="SMART" id="SM00316">
    <property type="entry name" value="S1"/>
    <property type="match status" value="1"/>
</dbReference>
<dbReference type="NCBIfam" id="TIGR02696">
    <property type="entry name" value="pppGpp_PNP"/>
    <property type="match status" value="1"/>
</dbReference>
<dbReference type="InterPro" id="IPR003029">
    <property type="entry name" value="S1_domain"/>
</dbReference>
<dbReference type="OrthoDB" id="9804305at2"/>
<proteinExistence type="inferred from homology"/>
<dbReference type="Pfam" id="PF00013">
    <property type="entry name" value="KH_1"/>
    <property type="match status" value="1"/>
</dbReference>
<dbReference type="Gene3D" id="3.30.230.70">
    <property type="entry name" value="GHMP Kinase, N-terminal domain"/>
    <property type="match status" value="2"/>
</dbReference>
<dbReference type="KEGG" id="mgo:AFA91_26260"/>
<evidence type="ECO:0000256" key="9">
    <source>
        <dbReference type="SAM" id="MobiDB-lite"/>
    </source>
</evidence>
<dbReference type="InterPro" id="IPR012340">
    <property type="entry name" value="NA-bd_OB-fold"/>
</dbReference>
<feature type="domain" description="S1 motif" evidence="10">
    <location>
        <begin position="673"/>
        <end position="742"/>
    </location>
</feature>
<dbReference type="InterPro" id="IPR014069">
    <property type="entry name" value="GPSI/PNP"/>
</dbReference>
<dbReference type="InterPro" id="IPR004087">
    <property type="entry name" value="KH_dom"/>
</dbReference>
<dbReference type="GO" id="GO:0003723">
    <property type="term" value="F:RNA binding"/>
    <property type="evidence" value="ECO:0007669"/>
    <property type="project" value="UniProtKB-UniRule"/>
</dbReference>
<evidence type="ECO:0000313" key="12">
    <source>
        <dbReference type="Proteomes" id="UP000062255"/>
    </source>
</evidence>
<keyword evidence="2 8" id="KW-0963">Cytoplasm</keyword>
<dbReference type="InterPro" id="IPR004088">
    <property type="entry name" value="KH_dom_type_1"/>
</dbReference>
<name>A0A0K0XBQ9_MYCGD</name>
<dbReference type="FunFam" id="3.30.230.70:FF:000001">
    <property type="entry name" value="Polyribonucleotide nucleotidyltransferase"/>
    <property type="match status" value="1"/>
</dbReference>
<keyword evidence="6 8" id="KW-0460">Magnesium</keyword>
<dbReference type="Pfam" id="PF01138">
    <property type="entry name" value="RNase_PH"/>
    <property type="match status" value="2"/>
</dbReference>
<dbReference type="EC" id="2.7.7.8" evidence="8"/>
<evidence type="ECO:0000313" key="11">
    <source>
        <dbReference type="EMBL" id="AKS34816.1"/>
    </source>
</evidence>
<gene>
    <name evidence="8" type="primary">pnp</name>
    <name evidence="11" type="ORF">AFA91_26260</name>
</gene>
<dbReference type="Gene3D" id="2.40.50.140">
    <property type="entry name" value="Nucleic acid-binding proteins"/>
    <property type="match status" value="1"/>
</dbReference>
<evidence type="ECO:0000256" key="6">
    <source>
        <dbReference type="ARBA" id="ARBA00022842"/>
    </source>
</evidence>
<dbReference type="GO" id="GO:0000287">
    <property type="term" value="F:magnesium ion binding"/>
    <property type="evidence" value="ECO:0007669"/>
    <property type="project" value="UniProtKB-UniRule"/>
</dbReference>
<dbReference type="GO" id="GO:0006402">
    <property type="term" value="P:mRNA catabolic process"/>
    <property type="evidence" value="ECO:0007669"/>
    <property type="project" value="UniProtKB-UniRule"/>
</dbReference>
<dbReference type="EMBL" id="CP012150">
    <property type="protein sequence ID" value="AKS34816.1"/>
    <property type="molecule type" value="Genomic_DNA"/>
</dbReference>
<dbReference type="SUPFAM" id="SSF54791">
    <property type="entry name" value="Eukaryotic type KH-domain (KH-domain type I)"/>
    <property type="match status" value="1"/>
</dbReference>
<dbReference type="NCBIfam" id="NF008805">
    <property type="entry name" value="PRK11824.1"/>
    <property type="match status" value="1"/>
</dbReference>
<dbReference type="InterPro" id="IPR012162">
    <property type="entry name" value="PNPase"/>
</dbReference>
<evidence type="ECO:0000256" key="8">
    <source>
        <dbReference type="HAMAP-Rule" id="MF_01595"/>
    </source>
</evidence>
<dbReference type="GO" id="GO:0000175">
    <property type="term" value="F:3'-5'-RNA exonuclease activity"/>
    <property type="evidence" value="ECO:0007669"/>
    <property type="project" value="TreeGrafter"/>
</dbReference>
<dbReference type="CDD" id="cd02393">
    <property type="entry name" value="KH-I_PNPase"/>
    <property type="match status" value="1"/>
</dbReference>
<accession>A0A0K0XBQ9</accession>
<dbReference type="InterPro" id="IPR036345">
    <property type="entry name" value="ExoRNase_PH_dom2_sf"/>
</dbReference>
<dbReference type="Gene3D" id="3.30.1370.10">
    <property type="entry name" value="K Homology domain, type 1"/>
    <property type="match status" value="1"/>
</dbReference>
<dbReference type="InterPro" id="IPR036612">
    <property type="entry name" value="KH_dom_type_1_sf"/>
</dbReference>
<evidence type="ECO:0000256" key="3">
    <source>
        <dbReference type="ARBA" id="ARBA00022679"/>
    </source>
</evidence>
<dbReference type="PIRSF" id="PIRSF005499">
    <property type="entry name" value="PNPase"/>
    <property type="match status" value="1"/>
</dbReference>
<dbReference type="CDD" id="cd11364">
    <property type="entry name" value="RNase_PH_PNPase_2"/>
    <property type="match status" value="1"/>
</dbReference>
<dbReference type="Pfam" id="PF03726">
    <property type="entry name" value="PNPase"/>
    <property type="match status" value="1"/>
</dbReference>
<comment type="function">
    <text evidence="8">Involved in mRNA degradation. Catalyzes the phosphorolysis of single-stranded polyribonucleotides processively in the 3'- to 5'-direction.</text>
</comment>
<dbReference type="GO" id="GO:0004654">
    <property type="term" value="F:polyribonucleotide nucleotidyltransferase activity"/>
    <property type="evidence" value="ECO:0007669"/>
    <property type="project" value="UniProtKB-UniRule"/>
</dbReference>
<dbReference type="FunFam" id="3.30.1370.10:FF:000001">
    <property type="entry name" value="Polyribonucleotide nucleotidyltransferase"/>
    <property type="match status" value="1"/>
</dbReference>
<dbReference type="HAMAP" id="MF_01595">
    <property type="entry name" value="PNPase"/>
    <property type="match status" value="1"/>
</dbReference>
<feature type="binding site" evidence="8">
    <location>
        <position position="542"/>
    </location>
    <ligand>
        <name>Mg(2+)</name>
        <dbReference type="ChEBI" id="CHEBI:18420"/>
    </ligand>
</feature>
<protein>
    <recommendedName>
        <fullName evidence="8">Polyribonucleotide nucleotidyltransferase</fullName>
        <ecNumber evidence="8">2.7.7.8</ecNumber>
    </recommendedName>
    <alternativeName>
        <fullName evidence="8">Polynucleotide phosphorylase</fullName>
        <shortName evidence="8">PNPase</shortName>
    </alternativeName>
</protein>
<dbReference type="SMART" id="SM00322">
    <property type="entry name" value="KH"/>
    <property type="match status" value="1"/>
</dbReference>
<dbReference type="SUPFAM" id="SSF50249">
    <property type="entry name" value="Nucleic acid-binding proteins"/>
    <property type="match status" value="1"/>
</dbReference>
<dbReference type="InterPro" id="IPR001247">
    <property type="entry name" value="ExoRNase_PH_dom1"/>
</dbReference>